<dbReference type="Proteomes" id="UP000318081">
    <property type="component" value="Chromosome"/>
</dbReference>
<keyword evidence="2" id="KW-1185">Reference proteome</keyword>
<protein>
    <recommendedName>
        <fullName evidence="3">Secreted protein</fullName>
    </recommendedName>
</protein>
<evidence type="ECO:0000313" key="1">
    <source>
        <dbReference type="EMBL" id="QDV86522.1"/>
    </source>
</evidence>
<dbReference type="EMBL" id="CP036432">
    <property type="protein sequence ID" value="QDV86522.1"/>
    <property type="molecule type" value="Genomic_DNA"/>
</dbReference>
<evidence type="ECO:0008006" key="3">
    <source>
        <dbReference type="Google" id="ProtNLM"/>
    </source>
</evidence>
<organism evidence="1 2">
    <name type="scientific">Stieleria magnilauensis</name>
    <dbReference type="NCBI Taxonomy" id="2527963"/>
    <lineage>
        <taxon>Bacteria</taxon>
        <taxon>Pseudomonadati</taxon>
        <taxon>Planctomycetota</taxon>
        <taxon>Planctomycetia</taxon>
        <taxon>Pirellulales</taxon>
        <taxon>Pirellulaceae</taxon>
        <taxon>Stieleria</taxon>
    </lineage>
</organism>
<reference evidence="1 2" key="1">
    <citation type="submission" date="2019-02" db="EMBL/GenBank/DDBJ databases">
        <title>Deep-cultivation of Planctomycetes and their phenomic and genomic characterization uncovers novel biology.</title>
        <authorList>
            <person name="Wiegand S."/>
            <person name="Jogler M."/>
            <person name="Boedeker C."/>
            <person name="Pinto D."/>
            <person name="Vollmers J."/>
            <person name="Rivas-Marin E."/>
            <person name="Kohn T."/>
            <person name="Peeters S.H."/>
            <person name="Heuer A."/>
            <person name="Rast P."/>
            <person name="Oberbeckmann S."/>
            <person name="Bunk B."/>
            <person name="Jeske O."/>
            <person name="Meyerdierks A."/>
            <person name="Storesund J.E."/>
            <person name="Kallscheuer N."/>
            <person name="Luecker S."/>
            <person name="Lage O.M."/>
            <person name="Pohl T."/>
            <person name="Merkel B.J."/>
            <person name="Hornburger P."/>
            <person name="Mueller R.-W."/>
            <person name="Bruemmer F."/>
            <person name="Labrenz M."/>
            <person name="Spormann A.M."/>
            <person name="Op den Camp H."/>
            <person name="Overmann J."/>
            <person name="Amann R."/>
            <person name="Jetten M.S.M."/>
            <person name="Mascher T."/>
            <person name="Medema M.H."/>
            <person name="Devos D.P."/>
            <person name="Kaster A.-K."/>
            <person name="Ovreas L."/>
            <person name="Rohde M."/>
            <person name="Galperin M.Y."/>
            <person name="Jogler C."/>
        </authorList>
    </citation>
    <scope>NUCLEOTIDE SEQUENCE [LARGE SCALE GENOMIC DNA]</scope>
    <source>
        <strain evidence="1 2">TBK1r</strain>
    </source>
</reference>
<name>A0ABX5XYB3_9BACT</name>
<evidence type="ECO:0000313" key="2">
    <source>
        <dbReference type="Proteomes" id="UP000318081"/>
    </source>
</evidence>
<accession>A0ABX5XYB3</accession>
<gene>
    <name evidence="1" type="ORF">TBK1r_55410</name>
</gene>
<sequence length="354" mass="40977">MRFLNPSIVFTMLFAAAGLLSDGLLSDGSLSADEPAISPSAKEQVLQGLTDLTLLRDSVLKRYTLMVTGESQTIYDAKVKRPPLQIDRIYRLQAADKQKNLTYRASGKVMGPESSSRTYEFQYWVELYECKGETKGRAGSVSRHGYKVREQQQSIPDFIKQQRLSGVRFDPFDDLVLHAMFLRNPEDQYGWIEQVYLQQSELLEAETITQGDLRSRWRWKHYTLDFEIELLQSKAFDYLPVKVKYVSQIEQMPRLFAETEIEWRKHAASGKYLPHLIKAASGSPYGHKQEHHHWVFDWRIGKQIPDDFFRCSLDDFRPQFSPLYEFYFDSYGKPGGVMTGTPWKTPAELADESQ</sequence>
<proteinExistence type="predicted"/>